<name>A0A316TG33_9ACTN</name>
<keyword evidence="4" id="KW-1185">Reference proteome</keyword>
<reference evidence="3 4" key="1">
    <citation type="submission" date="2018-05" db="EMBL/GenBank/DDBJ databases">
        <title>Nocardioides silvaticus genome.</title>
        <authorList>
            <person name="Li C."/>
            <person name="Wang G."/>
        </authorList>
    </citation>
    <scope>NUCLEOTIDE SEQUENCE [LARGE SCALE GENOMIC DNA]</scope>
    <source>
        <strain evidence="3 4">CCTCC AB 2018079</strain>
    </source>
</reference>
<dbReference type="OrthoDB" id="3671213at2"/>
<feature type="domain" description="Mycothiol-dependent maleylpyruvate isomerase metal-binding" evidence="2">
    <location>
        <begin position="11"/>
        <end position="137"/>
    </location>
</feature>
<accession>A0A316TG33</accession>
<evidence type="ECO:0008006" key="5">
    <source>
        <dbReference type="Google" id="ProtNLM"/>
    </source>
</evidence>
<comment type="caution">
    <text evidence="3">The sequence shown here is derived from an EMBL/GenBank/DDBJ whole genome shotgun (WGS) entry which is preliminary data.</text>
</comment>
<evidence type="ECO:0000313" key="3">
    <source>
        <dbReference type="EMBL" id="PWN02748.1"/>
    </source>
</evidence>
<dbReference type="SUPFAM" id="SSF109854">
    <property type="entry name" value="DinB/YfiT-like putative metalloenzymes"/>
    <property type="match status" value="1"/>
</dbReference>
<dbReference type="Gene3D" id="1.20.120.450">
    <property type="entry name" value="dinb family like domain"/>
    <property type="match status" value="1"/>
</dbReference>
<gene>
    <name evidence="3" type="ORF">DJ010_10010</name>
</gene>
<evidence type="ECO:0000259" key="2">
    <source>
        <dbReference type="Pfam" id="PF11716"/>
    </source>
</evidence>
<dbReference type="PANTHER" id="PTHR40758:SF1">
    <property type="entry name" value="CONSERVED PROTEIN"/>
    <property type="match status" value="1"/>
</dbReference>
<feature type="domain" description="MDMPI C-terminal" evidence="1">
    <location>
        <begin position="151"/>
        <end position="258"/>
    </location>
</feature>
<dbReference type="InterPro" id="IPR024344">
    <property type="entry name" value="MDMPI_metal-binding"/>
</dbReference>
<dbReference type="GO" id="GO:0005886">
    <property type="term" value="C:plasma membrane"/>
    <property type="evidence" value="ECO:0007669"/>
    <property type="project" value="TreeGrafter"/>
</dbReference>
<dbReference type="InterPro" id="IPR034660">
    <property type="entry name" value="DinB/YfiT-like"/>
</dbReference>
<dbReference type="InterPro" id="IPR017517">
    <property type="entry name" value="Maleyloyr_isom"/>
</dbReference>
<sequence length="269" mass="29929">MTRLEYPDYLDHIRRDSARFREVLADCDPDARVPSCPDWSADDLLWHLTGVQHWWHAMIENRPRTAEEMGYAEPERPEGHAALLAAYDAAHSAFVTALEAADPSEPAYSWSGDPANHTVAFTYRRQAHEALIHRLDAELTAGVVTPLDTALAADGVDEALDWMYGNLPPWGSFDPLPRYVEFRMPDAGVSVWTQPGIFAGTSPGGDVYADEKDMHVVPAPERPADVVVEGVAAALDAWLWKRRDDAGIVVTGDREVYDFVRTVLDHPID</sequence>
<dbReference type="InterPro" id="IPR010872">
    <property type="entry name" value="MDMPI_C-term_domain"/>
</dbReference>
<dbReference type="RefSeq" id="WP_109693549.1">
    <property type="nucleotide sequence ID" value="NZ_QGDD01000004.1"/>
</dbReference>
<protein>
    <recommendedName>
        <fullName evidence="5">Maleylpyruvate isomerase family mycothiol-dependent enzyme</fullName>
    </recommendedName>
</protein>
<dbReference type="AlphaFoldDB" id="A0A316TG33"/>
<evidence type="ECO:0000313" key="4">
    <source>
        <dbReference type="Proteomes" id="UP000245507"/>
    </source>
</evidence>
<organism evidence="3 4">
    <name type="scientific">Nocardioides silvaticus</name>
    <dbReference type="NCBI Taxonomy" id="2201891"/>
    <lineage>
        <taxon>Bacteria</taxon>
        <taxon>Bacillati</taxon>
        <taxon>Actinomycetota</taxon>
        <taxon>Actinomycetes</taxon>
        <taxon>Propionibacteriales</taxon>
        <taxon>Nocardioidaceae</taxon>
        <taxon>Nocardioides</taxon>
    </lineage>
</organism>
<dbReference type="Proteomes" id="UP000245507">
    <property type="component" value="Unassembled WGS sequence"/>
</dbReference>
<dbReference type="Pfam" id="PF11716">
    <property type="entry name" value="MDMPI_N"/>
    <property type="match status" value="1"/>
</dbReference>
<evidence type="ECO:0000259" key="1">
    <source>
        <dbReference type="Pfam" id="PF07398"/>
    </source>
</evidence>
<dbReference type="NCBIfam" id="TIGR03083">
    <property type="entry name" value="maleylpyruvate isomerase family mycothiol-dependent enzyme"/>
    <property type="match status" value="1"/>
</dbReference>
<proteinExistence type="predicted"/>
<dbReference type="EMBL" id="QGDD01000004">
    <property type="protein sequence ID" value="PWN02748.1"/>
    <property type="molecule type" value="Genomic_DNA"/>
</dbReference>
<dbReference type="Pfam" id="PF07398">
    <property type="entry name" value="MDMPI_C"/>
    <property type="match status" value="1"/>
</dbReference>
<dbReference type="GO" id="GO:0046872">
    <property type="term" value="F:metal ion binding"/>
    <property type="evidence" value="ECO:0007669"/>
    <property type="project" value="InterPro"/>
</dbReference>
<dbReference type="PANTHER" id="PTHR40758">
    <property type="entry name" value="CONSERVED PROTEIN"/>
    <property type="match status" value="1"/>
</dbReference>